<feature type="region of interest" description="Disordered" evidence="1">
    <location>
        <begin position="1"/>
        <end position="30"/>
    </location>
</feature>
<dbReference type="EMBL" id="MK500334">
    <property type="protein sequence ID" value="QBK86320.1"/>
    <property type="molecule type" value="Genomic_DNA"/>
</dbReference>
<dbReference type="Gene3D" id="1.10.20.10">
    <property type="entry name" value="Histone, subunit A"/>
    <property type="match status" value="1"/>
</dbReference>
<evidence type="ECO:0000313" key="2">
    <source>
        <dbReference type="EMBL" id="QBK86320.1"/>
    </source>
</evidence>
<gene>
    <name evidence="2" type="ORF">LCMAC102_01150</name>
</gene>
<proteinExistence type="predicted"/>
<accession>A0A481YTH7</accession>
<dbReference type="InterPro" id="IPR009072">
    <property type="entry name" value="Histone-fold"/>
</dbReference>
<reference evidence="2" key="1">
    <citation type="journal article" date="2019" name="MBio">
        <title>Virus Genomes from Deep Sea Sediments Expand the Ocean Megavirome and Support Independent Origins of Viral Gigantism.</title>
        <authorList>
            <person name="Backstrom D."/>
            <person name="Yutin N."/>
            <person name="Jorgensen S.L."/>
            <person name="Dharamshi J."/>
            <person name="Homa F."/>
            <person name="Zaremba-Niedwiedzka K."/>
            <person name="Spang A."/>
            <person name="Wolf Y.I."/>
            <person name="Koonin E.V."/>
            <person name="Ettema T.J."/>
        </authorList>
    </citation>
    <scope>NUCLEOTIDE SEQUENCE</scope>
</reference>
<organism evidence="2">
    <name type="scientific">Marseillevirus LCMAC102</name>
    <dbReference type="NCBI Taxonomy" id="2506603"/>
    <lineage>
        <taxon>Viruses</taxon>
        <taxon>Varidnaviria</taxon>
        <taxon>Bamfordvirae</taxon>
        <taxon>Nucleocytoviricota</taxon>
        <taxon>Megaviricetes</taxon>
        <taxon>Pimascovirales</taxon>
        <taxon>Pimascovirales incertae sedis</taxon>
        <taxon>Marseilleviridae</taxon>
    </lineage>
</organism>
<sequence length="182" mass="19840">MPRKKVAEIKKKKVSKKGGGERRKGSERPDISAAGIKTVLKESSLSLRISKEAQDKAVVLLQNCLEKLGKDLASLLLIAKRKTVTVDMIRAACQESSLGKVCDFQISKSPHERYPLSMAGVLRYTKVYMGESNRFTADAKLQLLSVAIGYVGFLGQKAGCIAKNAAARKTIKERDLVAATKC</sequence>
<feature type="compositionally biased region" description="Basic and acidic residues" evidence="1">
    <location>
        <begin position="18"/>
        <end position="30"/>
    </location>
</feature>
<evidence type="ECO:0000256" key="1">
    <source>
        <dbReference type="SAM" id="MobiDB-lite"/>
    </source>
</evidence>
<protein>
    <submittedName>
        <fullName evidence="2">Histone-like protein</fullName>
    </submittedName>
</protein>
<dbReference type="GO" id="GO:0046982">
    <property type="term" value="F:protein heterodimerization activity"/>
    <property type="evidence" value="ECO:0007669"/>
    <property type="project" value="InterPro"/>
</dbReference>
<name>A0A481YTH7_9VIRU</name>